<evidence type="ECO:0008006" key="3">
    <source>
        <dbReference type="Google" id="ProtNLM"/>
    </source>
</evidence>
<dbReference type="EMBL" id="MN738944">
    <property type="protein sequence ID" value="QHT32554.1"/>
    <property type="molecule type" value="Genomic_DNA"/>
</dbReference>
<organism evidence="2">
    <name type="scientific">viral metagenome</name>
    <dbReference type="NCBI Taxonomy" id="1070528"/>
    <lineage>
        <taxon>unclassified sequences</taxon>
        <taxon>metagenomes</taxon>
        <taxon>organismal metagenomes</taxon>
    </lineage>
</organism>
<keyword evidence="1" id="KW-1133">Transmembrane helix</keyword>
<evidence type="ECO:0000313" key="2">
    <source>
        <dbReference type="EMBL" id="QHT32554.1"/>
    </source>
</evidence>
<keyword evidence="1" id="KW-0812">Transmembrane</keyword>
<protein>
    <recommendedName>
        <fullName evidence="3">Transmembrane protein</fullName>
    </recommendedName>
</protein>
<dbReference type="AlphaFoldDB" id="A0A6C0ETP2"/>
<accession>A0A6C0ETP2</accession>
<sequence length="76" mass="8652">MNQYISLPVFIVSLALGLFFVYIMGPDMKTIYVYPNPDNVGKVQYKDRADNCFQYQSVDVKCPTNPSLIKSTPIQI</sequence>
<evidence type="ECO:0000256" key="1">
    <source>
        <dbReference type="SAM" id="Phobius"/>
    </source>
</evidence>
<keyword evidence="1" id="KW-0472">Membrane</keyword>
<proteinExistence type="predicted"/>
<feature type="transmembrane region" description="Helical" evidence="1">
    <location>
        <begin position="6"/>
        <end position="25"/>
    </location>
</feature>
<name>A0A6C0ETP2_9ZZZZ</name>
<reference evidence="2" key="1">
    <citation type="journal article" date="2020" name="Nature">
        <title>Giant virus diversity and host interactions through global metagenomics.</title>
        <authorList>
            <person name="Schulz F."/>
            <person name="Roux S."/>
            <person name="Paez-Espino D."/>
            <person name="Jungbluth S."/>
            <person name="Walsh D.A."/>
            <person name="Denef V.J."/>
            <person name="McMahon K.D."/>
            <person name="Konstantinidis K.T."/>
            <person name="Eloe-Fadrosh E.A."/>
            <person name="Kyrpides N.C."/>
            <person name="Woyke T."/>
        </authorList>
    </citation>
    <scope>NUCLEOTIDE SEQUENCE</scope>
    <source>
        <strain evidence="2">GVMAG-M-3300009161-30</strain>
    </source>
</reference>